<dbReference type="InterPro" id="IPR000182">
    <property type="entry name" value="GNAT_dom"/>
</dbReference>
<keyword evidence="5" id="KW-1185">Reference proteome</keyword>
<dbReference type="RefSeq" id="WP_249602417.1">
    <property type="nucleotide sequence ID" value="NZ_JAKHSK010000025.1"/>
</dbReference>
<keyword evidence="1" id="KW-0808">Transferase</keyword>
<dbReference type="InterPro" id="IPR016181">
    <property type="entry name" value="Acyl_CoA_acyltransferase"/>
</dbReference>
<dbReference type="Pfam" id="PF00583">
    <property type="entry name" value="Acetyltransf_1"/>
    <property type="match status" value="1"/>
</dbReference>
<evidence type="ECO:0000256" key="1">
    <source>
        <dbReference type="ARBA" id="ARBA00022679"/>
    </source>
</evidence>
<evidence type="ECO:0000259" key="3">
    <source>
        <dbReference type="PROSITE" id="PS51186"/>
    </source>
</evidence>
<name>A0A9X1ZRH3_9FLAO</name>
<dbReference type="SUPFAM" id="SSF55729">
    <property type="entry name" value="Acyl-CoA N-acyltransferases (Nat)"/>
    <property type="match status" value="1"/>
</dbReference>
<dbReference type="PROSITE" id="PS51186">
    <property type="entry name" value="GNAT"/>
    <property type="match status" value="1"/>
</dbReference>
<evidence type="ECO:0000313" key="4">
    <source>
        <dbReference type="EMBL" id="MCL6219702.1"/>
    </source>
</evidence>
<accession>A0A9X1ZRH3</accession>
<organism evidence="4 5">
    <name type="scientific">Zunongwangia pacifica</name>
    <dbReference type="NCBI Taxonomy" id="2911062"/>
    <lineage>
        <taxon>Bacteria</taxon>
        <taxon>Pseudomonadati</taxon>
        <taxon>Bacteroidota</taxon>
        <taxon>Flavobacteriia</taxon>
        <taxon>Flavobacteriales</taxon>
        <taxon>Flavobacteriaceae</taxon>
        <taxon>Zunongwangia</taxon>
    </lineage>
</organism>
<dbReference type="InterPro" id="IPR050832">
    <property type="entry name" value="Bact_Acetyltransf"/>
</dbReference>
<dbReference type="PANTHER" id="PTHR43877">
    <property type="entry name" value="AMINOALKYLPHOSPHONATE N-ACETYLTRANSFERASE-RELATED-RELATED"/>
    <property type="match status" value="1"/>
</dbReference>
<reference evidence="4" key="1">
    <citation type="submission" date="2022-01" db="EMBL/GenBank/DDBJ databases">
        <title>Genome sequencing of Zunongwangia sp. M21534 genome.</title>
        <authorList>
            <person name="Chen Y."/>
            <person name="Dong C."/>
            <person name="Shao Z."/>
        </authorList>
    </citation>
    <scope>NUCLEOTIDE SEQUENCE</scope>
    <source>
        <strain evidence="4">MCCC M21534</strain>
    </source>
</reference>
<dbReference type="EMBL" id="JAKHSK010000025">
    <property type="protein sequence ID" value="MCL6219702.1"/>
    <property type="molecule type" value="Genomic_DNA"/>
</dbReference>
<proteinExistence type="predicted"/>
<dbReference type="Proteomes" id="UP001139521">
    <property type="component" value="Unassembled WGS sequence"/>
</dbReference>
<keyword evidence="2" id="KW-0012">Acyltransferase</keyword>
<evidence type="ECO:0000313" key="5">
    <source>
        <dbReference type="Proteomes" id="UP001139521"/>
    </source>
</evidence>
<feature type="domain" description="N-acetyltransferase" evidence="3">
    <location>
        <begin position="1"/>
        <end position="159"/>
    </location>
</feature>
<dbReference type="AlphaFoldDB" id="A0A9X1ZRH3"/>
<evidence type="ECO:0000256" key="2">
    <source>
        <dbReference type="ARBA" id="ARBA00023315"/>
    </source>
</evidence>
<comment type="caution">
    <text evidence="4">The sequence shown here is derived from an EMBL/GenBank/DDBJ whole genome shotgun (WGS) entry which is preliminary data.</text>
</comment>
<sequence length="159" mass="17675">MEIRKIKSTDNPAVATLIKTVFEEYNAPKEGTVYSDADTNRLYEFFGIEKAELWVAEAEGKIVGCCGVYPTEGLPEACAELVKFYIAKEARGKGLGKKLMEASIASALQFGYRELYLESLPEFSNAVSWYKKLGFKTLDARLGNSGHSSCNIWMLKPLV</sequence>
<dbReference type="GO" id="GO:0016747">
    <property type="term" value="F:acyltransferase activity, transferring groups other than amino-acyl groups"/>
    <property type="evidence" value="ECO:0007669"/>
    <property type="project" value="InterPro"/>
</dbReference>
<dbReference type="Gene3D" id="3.40.630.30">
    <property type="match status" value="1"/>
</dbReference>
<dbReference type="CDD" id="cd04301">
    <property type="entry name" value="NAT_SF"/>
    <property type="match status" value="1"/>
</dbReference>
<gene>
    <name evidence="4" type="ORF">L1967_15525</name>
</gene>
<dbReference type="PANTHER" id="PTHR43877:SF2">
    <property type="entry name" value="AMINOALKYLPHOSPHONATE N-ACETYLTRANSFERASE-RELATED"/>
    <property type="match status" value="1"/>
</dbReference>
<protein>
    <submittedName>
        <fullName evidence="4">GNAT family N-acetyltransferase</fullName>
    </submittedName>
</protein>